<dbReference type="PANTHER" id="PTHR10655">
    <property type="entry name" value="LYSOPHOSPHOLIPASE-RELATED"/>
    <property type="match status" value="1"/>
</dbReference>
<dbReference type="InterPro" id="IPR003140">
    <property type="entry name" value="PLipase/COase/thioEstase"/>
</dbReference>
<evidence type="ECO:0000259" key="3">
    <source>
        <dbReference type="Pfam" id="PF02230"/>
    </source>
</evidence>
<dbReference type="Proteomes" id="UP001162891">
    <property type="component" value="Chromosome"/>
</dbReference>
<proteinExistence type="inferred from homology"/>
<keyword evidence="2" id="KW-0378">Hydrolase</keyword>
<evidence type="ECO:0000256" key="2">
    <source>
        <dbReference type="ARBA" id="ARBA00022801"/>
    </source>
</evidence>
<evidence type="ECO:0000313" key="4">
    <source>
        <dbReference type="EMBL" id="BDG03375.1"/>
    </source>
</evidence>
<comment type="similarity">
    <text evidence="1">Belongs to the AB hydrolase superfamily. AB hydrolase 2 family.</text>
</comment>
<dbReference type="InterPro" id="IPR029058">
    <property type="entry name" value="AB_hydrolase_fold"/>
</dbReference>
<organism evidence="4 5">
    <name type="scientific">Anaeromyxobacter oryzae</name>
    <dbReference type="NCBI Taxonomy" id="2918170"/>
    <lineage>
        <taxon>Bacteria</taxon>
        <taxon>Pseudomonadati</taxon>
        <taxon>Myxococcota</taxon>
        <taxon>Myxococcia</taxon>
        <taxon>Myxococcales</taxon>
        <taxon>Cystobacterineae</taxon>
        <taxon>Anaeromyxobacteraceae</taxon>
        <taxon>Anaeromyxobacter</taxon>
    </lineage>
</organism>
<protein>
    <submittedName>
        <fullName evidence="4">Phospholipase/carboxylesterase</fullName>
    </submittedName>
</protein>
<sequence length="222" mass="23753">MPRPLPFPRPAPKNLRVNVAHVFRPPRAPTPRPPLLVLLHGIGADELDPRLAVASLRAPYEAEPMGHAWYAVDWRTTPPTGDFEQAEESRAALVALLPALAREHGTDPARTFLLGFSQGAILSLAVALTAPGLVRGIVLHSGRVLPGLAARVPPAAALAGLDALVLHGTQDDVIPVRRGREIRDLLGPLLGARLEYREHDAGHGVTAATLADVRRWLAARLG</sequence>
<gene>
    <name evidence="4" type="ORF">AMOR_23710</name>
</gene>
<reference evidence="5" key="1">
    <citation type="journal article" date="2022" name="Int. J. Syst. Evol. Microbiol.">
        <title>Anaeromyxobacter oryzae sp. nov., Anaeromyxobacter diazotrophicus sp. nov. and Anaeromyxobacter paludicola sp. nov., isolated from paddy soils.</title>
        <authorList>
            <person name="Itoh H."/>
            <person name="Xu Z."/>
            <person name="Mise K."/>
            <person name="Masuda Y."/>
            <person name="Ushijima N."/>
            <person name="Hayakawa C."/>
            <person name="Shiratori Y."/>
            <person name="Senoo K."/>
        </authorList>
    </citation>
    <scope>NUCLEOTIDE SEQUENCE [LARGE SCALE GENOMIC DNA]</scope>
    <source>
        <strain evidence="5">Red232</strain>
    </source>
</reference>
<dbReference type="Pfam" id="PF02230">
    <property type="entry name" value="Abhydrolase_2"/>
    <property type="match status" value="1"/>
</dbReference>
<dbReference type="SUPFAM" id="SSF53474">
    <property type="entry name" value="alpha/beta-Hydrolases"/>
    <property type="match status" value="1"/>
</dbReference>
<dbReference type="EMBL" id="AP025591">
    <property type="protein sequence ID" value="BDG03375.1"/>
    <property type="molecule type" value="Genomic_DNA"/>
</dbReference>
<name>A0ABN6MUM9_9BACT</name>
<accession>A0ABN6MUM9</accession>
<evidence type="ECO:0000256" key="1">
    <source>
        <dbReference type="ARBA" id="ARBA00006499"/>
    </source>
</evidence>
<evidence type="ECO:0000313" key="5">
    <source>
        <dbReference type="Proteomes" id="UP001162891"/>
    </source>
</evidence>
<keyword evidence="5" id="KW-1185">Reference proteome</keyword>
<dbReference type="Gene3D" id="3.40.50.1820">
    <property type="entry name" value="alpha/beta hydrolase"/>
    <property type="match status" value="1"/>
</dbReference>
<dbReference type="InterPro" id="IPR050565">
    <property type="entry name" value="LYPA1-2/EST-like"/>
</dbReference>
<feature type="domain" description="Phospholipase/carboxylesterase/thioesterase" evidence="3">
    <location>
        <begin position="63"/>
        <end position="218"/>
    </location>
</feature>
<dbReference type="PANTHER" id="PTHR10655:SF17">
    <property type="entry name" value="LYSOPHOSPHOLIPASE-LIKE PROTEIN 1"/>
    <property type="match status" value="1"/>
</dbReference>